<dbReference type="EMBL" id="KV417276">
    <property type="protein sequence ID" value="KZO98339.1"/>
    <property type="molecule type" value="Genomic_DNA"/>
</dbReference>
<dbReference type="SUPFAM" id="SSF56112">
    <property type="entry name" value="Protein kinase-like (PK-like)"/>
    <property type="match status" value="1"/>
</dbReference>
<dbReference type="PROSITE" id="PS50011">
    <property type="entry name" value="PROTEIN_KINASE_DOM"/>
    <property type="match status" value="1"/>
</dbReference>
<dbReference type="Gene3D" id="1.10.510.10">
    <property type="entry name" value="Transferase(Phosphotransferase) domain 1"/>
    <property type="match status" value="1"/>
</dbReference>
<dbReference type="OrthoDB" id="3236663at2759"/>
<evidence type="ECO:0000313" key="3">
    <source>
        <dbReference type="Proteomes" id="UP000076738"/>
    </source>
</evidence>
<dbReference type="Proteomes" id="UP000076738">
    <property type="component" value="Unassembled WGS sequence"/>
</dbReference>
<dbReference type="InterPro" id="IPR011009">
    <property type="entry name" value="Kinase-like_dom_sf"/>
</dbReference>
<organism evidence="2 3">
    <name type="scientific">Calocera viscosa (strain TUFC12733)</name>
    <dbReference type="NCBI Taxonomy" id="1330018"/>
    <lineage>
        <taxon>Eukaryota</taxon>
        <taxon>Fungi</taxon>
        <taxon>Dikarya</taxon>
        <taxon>Basidiomycota</taxon>
        <taxon>Agaricomycotina</taxon>
        <taxon>Dacrymycetes</taxon>
        <taxon>Dacrymycetales</taxon>
        <taxon>Dacrymycetaceae</taxon>
        <taxon>Calocera</taxon>
    </lineage>
</organism>
<dbReference type="AlphaFoldDB" id="A0A167P265"/>
<accession>A0A167P265</accession>
<dbReference type="Pfam" id="PF07714">
    <property type="entry name" value="PK_Tyr_Ser-Thr"/>
    <property type="match status" value="1"/>
</dbReference>
<evidence type="ECO:0000259" key="1">
    <source>
        <dbReference type="PROSITE" id="PS50011"/>
    </source>
</evidence>
<reference evidence="2 3" key="1">
    <citation type="journal article" date="2016" name="Mol. Biol. Evol.">
        <title>Comparative Genomics of Early-Diverging Mushroom-Forming Fungi Provides Insights into the Origins of Lignocellulose Decay Capabilities.</title>
        <authorList>
            <person name="Nagy L.G."/>
            <person name="Riley R."/>
            <person name="Tritt A."/>
            <person name="Adam C."/>
            <person name="Daum C."/>
            <person name="Floudas D."/>
            <person name="Sun H."/>
            <person name="Yadav J.S."/>
            <person name="Pangilinan J."/>
            <person name="Larsson K.H."/>
            <person name="Matsuura K."/>
            <person name="Barry K."/>
            <person name="Labutti K."/>
            <person name="Kuo R."/>
            <person name="Ohm R.A."/>
            <person name="Bhattacharya S.S."/>
            <person name="Shirouzu T."/>
            <person name="Yoshinaga Y."/>
            <person name="Martin F.M."/>
            <person name="Grigoriev I.V."/>
            <person name="Hibbett D.S."/>
        </authorList>
    </citation>
    <scope>NUCLEOTIDE SEQUENCE [LARGE SCALE GENOMIC DNA]</scope>
    <source>
        <strain evidence="2 3">TUFC12733</strain>
    </source>
</reference>
<proteinExistence type="predicted"/>
<dbReference type="GO" id="GO:0004672">
    <property type="term" value="F:protein kinase activity"/>
    <property type="evidence" value="ECO:0007669"/>
    <property type="project" value="InterPro"/>
</dbReference>
<evidence type="ECO:0000313" key="2">
    <source>
        <dbReference type="EMBL" id="KZO98339.1"/>
    </source>
</evidence>
<keyword evidence="3" id="KW-1185">Reference proteome</keyword>
<dbReference type="STRING" id="1330018.A0A167P265"/>
<sequence>MSPELPMASVTVEQTDMSMLKQEPRSPETLKLLTSISARIVEVTRIGDFPIDGGGYADVWRGKRVSDGLEVALKGLRINHEDHSLIKLLVREISIWSTLDHPNVLPFLGLSIQPDLRVPYLVSPWESYGNIIKYLEAHEDADRADLVSTFIPLVRLI</sequence>
<name>A0A167P265_CALVF</name>
<protein>
    <recommendedName>
        <fullName evidence="1">Protein kinase domain-containing protein</fullName>
    </recommendedName>
</protein>
<dbReference type="InterPro" id="IPR001245">
    <property type="entry name" value="Ser-Thr/Tyr_kinase_cat_dom"/>
</dbReference>
<gene>
    <name evidence="2" type="ORF">CALVIDRAFT_40657</name>
</gene>
<dbReference type="GO" id="GO:0005524">
    <property type="term" value="F:ATP binding"/>
    <property type="evidence" value="ECO:0007669"/>
    <property type="project" value="InterPro"/>
</dbReference>
<feature type="domain" description="Protein kinase" evidence="1">
    <location>
        <begin position="45"/>
        <end position="157"/>
    </location>
</feature>
<dbReference type="InterPro" id="IPR000719">
    <property type="entry name" value="Prot_kinase_dom"/>
</dbReference>